<comment type="similarity">
    <text evidence="1">Belongs to the actin family.</text>
</comment>
<dbReference type="Proteomes" id="UP000008073">
    <property type="component" value="Unassembled WGS sequence"/>
</dbReference>
<dbReference type="InterPro" id="IPR004000">
    <property type="entry name" value="Actin"/>
</dbReference>
<name>C7GL86_YEAS2</name>
<evidence type="ECO:0000256" key="1">
    <source>
        <dbReference type="RuleBase" id="RU000487"/>
    </source>
</evidence>
<sequence>MAPFRQDSILVIIYPRSQTTLVQFGLNEETFTVPELEIPTQIYRTTRQDGSYTYHSTNKDNKAELIKPIQNGEIIDISAFTQFLRLIFVSILSDRANKNQDAFEAELSNIPLLLITHHSWSQSDLEIITQYVFESLEINNLIQLPASLAATYSMISLQNCCIIDVGTHHTDIIPIVDYAQLDHLVSSIPMGGQSINDSLKKLLPQWDDDQIESLKKSPIFEVLSDDAKKLSSFDFGNENEDEDEGTLNVAEIITSGRDTREVLEERERGQKVKNVKNSDLEFNTFWDEKGNEIKVGKQRFQGCNNLIKNISNRVGLTLDNIDDINKAKAVWENIIIVGGTTSISGFKEALLGQLLKDHLIIEPEEEKSKREEEAKSVLPAATKKKSKFMTNSTAFVPTIEYVQCPTVIKLAKYPDYFPEWKKSGYSEIIFLGAQIVSKQIFTHPKDTFYITREKYNMKGPAALWDVQF</sequence>
<dbReference type="SMART" id="SM00268">
    <property type="entry name" value="ACTIN"/>
    <property type="match status" value="1"/>
</dbReference>
<evidence type="ECO:0000313" key="2">
    <source>
        <dbReference type="EMBL" id="EEU08385.1"/>
    </source>
</evidence>
<dbReference type="OrthoDB" id="74201at2759"/>
<dbReference type="CDD" id="cd10208">
    <property type="entry name" value="ASKHA_NBD_ScArp9-like"/>
    <property type="match status" value="1"/>
</dbReference>
<dbReference type="Pfam" id="PF00022">
    <property type="entry name" value="Actin"/>
    <property type="match status" value="1"/>
</dbReference>
<proteinExistence type="inferred from homology"/>
<comment type="caution">
    <text evidence="2">The sequence shown here is derived from an EMBL/GenBank/DDBJ whole genome shotgun (WGS) entry which is preliminary data.</text>
</comment>
<dbReference type="Gene3D" id="3.30.420.40">
    <property type="match status" value="2"/>
</dbReference>
<dbReference type="FunFam" id="3.90.640.60:FF:000002">
    <property type="entry name" value="Actin-like protein ARP9"/>
    <property type="match status" value="1"/>
</dbReference>
<evidence type="ECO:0000313" key="3">
    <source>
        <dbReference type="Proteomes" id="UP000008073"/>
    </source>
</evidence>
<dbReference type="SUPFAM" id="SSF53067">
    <property type="entry name" value="Actin-like ATPase domain"/>
    <property type="match status" value="2"/>
</dbReference>
<organism evidence="2 3">
    <name type="scientific">Saccharomyces cerevisiae (strain JAY291)</name>
    <name type="common">Baker's yeast</name>
    <dbReference type="NCBI Taxonomy" id="574961"/>
    <lineage>
        <taxon>Eukaryota</taxon>
        <taxon>Fungi</taxon>
        <taxon>Dikarya</taxon>
        <taxon>Ascomycota</taxon>
        <taxon>Saccharomycotina</taxon>
        <taxon>Saccharomycetes</taxon>
        <taxon>Saccharomycetales</taxon>
        <taxon>Saccharomycetaceae</taxon>
        <taxon>Saccharomyces</taxon>
    </lineage>
</organism>
<protein>
    <submittedName>
        <fullName evidence="2">Arp9p</fullName>
    </submittedName>
</protein>
<reference evidence="2 3" key="1">
    <citation type="journal article" date="2009" name="Genome Res.">
        <title>Genome structure of a Saccharomyces cerevisiae strain widely used in bioethanol production.</title>
        <authorList>
            <person name="Argueso J.L."/>
            <person name="Carazzolle M.F."/>
            <person name="Mieczkowski P.A."/>
            <person name="Duarte F.M."/>
            <person name="Netto O.V."/>
            <person name="Missawa S.K."/>
            <person name="Galzerani F."/>
            <person name="Costa G.G."/>
            <person name="Vidal R.O."/>
            <person name="Noronha M.F."/>
            <person name="Dominska M."/>
            <person name="Andrietta M.G."/>
            <person name="Andrietta S.R."/>
            <person name="Cunha A.F."/>
            <person name="Gomes L.H."/>
            <person name="Tavares F.C."/>
            <person name="Alcarde A.R."/>
            <person name="Dietrich F.S."/>
            <person name="McCusker J.H."/>
            <person name="Petes T.D."/>
            <person name="Pereira G.A."/>
        </authorList>
    </citation>
    <scope>NUCLEOTIDE SEQUENCE [LARGE SCALE GENOMIC DNA]</scope>
    <source>
        <strain evidence="2 3">JAY291</strain>
    </source>
</reference>
<dbReference type="AlphaFoldDB" id="C7GL86"/>
<dbReference type="EMBL" id="ACFL01000033">
    <property type="protein sequence ID" value="EEU08385.1"/>
    <property type="molecule type" value="Genomic_DNA"/>
</dbReference>
<gene>
    <name evidence="2" type="primary">ARP9</name>
    <name evidence="2" type="ORF">C1Q_00933</name>
</gene>
<dbReference type="InterPro" id="IPR043129">
    <property type="entry name" value="ATPase_NBD"/>
</dbReference>
<dbReference type="Gene3D" id="3.90.640.60">
    <property type="match status" value="1"/>
</dbReference>
<accession>C7GL86</accession>
<dbReference type="PANTHER" id="PTHR11937">
    <property type="entry name" value="ACTIN"/>
    <property type="match status" value="1"/>
</dbReference>